<keyword evidence="7 8" id="KW-0066">ATP synthesis</keyword>
<dbReference type="AlphaFoldDB" id="A0A316THQ4"/>
<dbReference type="NCBIfam" id="TIGR01216">
    <property type="entry name" value="ATP_synt_epsi"/>
    <property type="match status" value="1"/>
</dbReference>
<evidence type="ECO:0000256" key="7">
    <source>
        <dbReference type="ARBA" id="ARBA00023310"/>
    </source>
</evidence>
<keyword evidence="13" id="KW-1185">Reference proteome</keyword>
<evidence type="ECO:0000313" key="13">
    <source>
        <dbReference type="Proteomes" id="UP000245507"/>
    </source>
</evidence>
<keyword evidence="8" id="KW-1003">Cell membrane</keyword>
<dbReference type="RefSeq" id="WP_109691610.1">
    <property type="nucleotide sequence ID" value="NZ_QGDD01000001.1"/>
</dbReference>
<dbReference type="GO" id="GO:0005524">
    <property type="term" value="F:ATP binding"/>
    <property type="evidence" value="ECO:0007669"/>
    <property type="project" value="UniProtKB-UniRule"/>
</dbReference>
<comment type="subunit">
    <text evidence="8 9">F-type ATPases have 2 components, CF(1) - the catalytic core - and CF(0) - the membrane proton channel. CF(1) has five subunits: alpha(3), beta(3), gamma(1), delta(1), epsilon(1). CF(0) has three main subunits: a, b and c.</text>
</comment>
<dbReference type="Gene3D" id="2.60.15.10">
    <property type="entry name" value="F0F1 ATP synthase delta/epsilon subunit, N-terminal"/>
    <property type="match status" value="1"/>
</dbReference>
<dbReference type="InterPro" id="IPR001469">
    <property type="entry name" value="ATP_synth_F1_dsu/esu"/>
</dbReference>
<comment type="subcellular location">
    <subcellularLocation>
        <location evidence="1 8">Cell membrane</location>
        <topology evidence="1 8">Peripheral membrane protein</topology>
    </subcellularLocation>
</comment>
<evidence type="ECO:0000256" key="5">
    <source>
        <dbReference type="ARBA" id="ARBA00023136"/>
    </source>
</evidence>
<sequence>MADRAGAEALHVELVAADRTVWSGDAAMVIARTTEGDVGVLRDHAPTLSLLAPAVVEIQVDGTEDVVVAAVDGGFLSVANNRVSVLSEHIDLGDDIHVDKAKAELEEARGLLGSNDEAERRIRRAEARIRAAEKVSGGSLTSSH</sequence>
<dbReference type="NCBIfam" id="NF009977">
    <property type="entry name" value="PRK13442.1"/>
    <property type="match status" value="1"/>
</dbReference>
<evidence type="ECO:0000256" key="6">
    <source>
        <dbReference type="ARBA" id="ARBA00023196"/>
    </source>
</evidence>
<feature type="domain" description="ATP synthase F1 complex delta/epsilon subunit N-terminal" evidence="11">
    <location>
        <begin position="10"/>
        <end position="89"/>
    </location>
</feature>
<gene>
    <name evidence="8" type="primary">atpC</name>
    <name evidence="12" type="ORF">DJ010_00075</name>
</gene>
<dbReference type="OrthoDB" id="9791445at2"/>
<keyword evidence="3 8" id="KW-0813">Transport</keyword>
<accession>A0A316THQ4</accession>
<dbReference type="InterPro" id="IPR020546">
    <property type="entry name" value="ATP_synth_F1_dsu/esu_N"/>
</dbReference>
<evidence type="ECO:0000256" key="4">
    <source>
        <dbReference type="ARBA" id="ARBA00023065"/>
    </source>
</evidence>
<dbReference type="CDD" id="cd12152">
    <property type="entry name" value="F1-ATPase_delta"/>
    <property type="match status" value="1"/>
</dbReference>
<comment type="caution">
    <text evidence="12">The sequence shown here is derived from an EMBL/GenBank/DDBJ whole genome shotgun (WGS) entry which is preliminary data.</text>
</comment>
<name>A0A316THQ4_9ACTN</name>
<dbReference type="Pfam" id="PF02823">
    <property type="entry name" value="ATP-synt_DE_N"/>
    <property type="match status" value="1"/>
</dbReference>
<evidence type="ECO:0000256" key="2">
    <source>
        <dbReference type="ARBA" id="ARBA00005712"/>
    </source>
</evidence>
<evidence type="ECO:0000256" key="9">
    <source>
        <dbReference type="RuleBase" id="RU003656"/>
    </source>
</evidence>
<keyword evidence="8" id="KW-0375">Hydrogen ion transport</keyword>
<dbReference type="GO" id="GO:0005886">
    <property type="term" value="C:plasma membrane"/>
    <property type="evidence" value="ECO:0007669"/>
    <property type="project" value="UniProtKB-SubCell"/>
</dbReference>
<protein>
    <recommendedName>
        <fullName evidence="8">ATP synthase epsilon chain</fullName>
    </recommendedName>
    <alternativeName>
        <fullName evidence="8">ATP synthase F1 sector epsilon subunit</fullName>
    </alternativeName>
    <alternativeName>
        <fullName evidence="8">F-ATPase epsilon subunit</fullName>
    </alternativeName>
</protein>
<dbReference type="GO" id="GO:0045259">
    <property type="term" value="C:proton-transporting ATP synthase complex"/>
    <property type="evidence" value="ECO:0007669"/>
    <property type="project" value="UniProtKB-KW"/>
</dbReference>
<keyword evidence="6 8" id="KW-0139">CF(1)</keyword>
<reference evidence="12 13" key="1">
    <citation type="submission" date="2018-05" db="EMBL/GenBank/DDBJ databases">
        <title>Nocardioides silvaticus genome.</title>
        <authorList>
            <person name="Li C."/>
            <person name="Wang G."/>
        </authorList>
    </citation>
    <scope>NUCLEOTIDE SEQUENCE [LARGE SCALE GENOMIC DNA]</scope>
    <source>
        <strain evidence="12 13">CCTCC AB 2018079</strain>
    </source>
</reference>
<dbReference type="InterPro" id="IPR036771">
    <property type="entry name" value="ATPsynth_dsu/esu_N"/>
</dbReference>
<comment type="similarity">
    <text evidence="2 8 9">Belongs to the ATPase epsilon chain family.</text>
</comment>
<keyword evidence="10" id="KW-0175">Coiled coil</keyword>
<dbReference type="PANTHER" id="PTHR13822:SF10">
    <property type="entry name" value="ATP SYNTHASE EPSILON CHAIN, CHLOROPLASTIC"/>
    <property type="match status" value="1"/>
</dbReference>
<evidence type="ECO:0000313" key="12">
    <source>
        <dbReference type="EMBL" id="PWN04103.1"/>
    </source>
</evidence>
<dbReference type="Proteomes" id="UP000245507">
    <property type="component" value="Unassembled WGS sequence"/>
</dbReference>
<evidence type="ECO:0000256" key="8">
    <source>
        <dbReference type="HAMAP-Rule" id="MF_00530"/>
    </source>
</evidence>
<proteinExistence type="inferred from homology"/>
<dbReference type="PANTHER" id="PTHR13822">
    <property type="entry name" value="ATP SYNTHASE DELTA/EPSILON CHAIN"/>
    <property type="match status" value="1"/>
</dbReference>
<dbReference type="EMBL" id="QGDD01000001">
    <property type="protein sequence ID" value="PWN04103.1"/>
    <property type="molecule type" value="Genomic_DNA"/>
</dbReference>
<keyword evidence="5 8" id="KW-0472">Membrane</keyword>
<dbReference type="SUPFAM" id="SSF51344">
    <property type="entry name" value="Epsilon subunit of F1F0-ATP synthase N-terminal domain"/>
    <property type="match status" value="1"/>
</dbReference>
<evidence type="ECO:0000256" key="3">
    <source>
        <dbReference type="ARBA" id="ARBA00022448"/>
    </source>
</evidence>
<dbReference type="HAMAP" id="MF_00530">
    <property type="entry name" value="ATP_synth_epsil_bac"/>
    <property type="match status" value="1"/>
</dbReference>
<evidence type="ECO:0000256" key="1">
    <source>
        <dbReference type="ARBA" id="ARBA00004202"/>
    </source>
</evidence>
<comment type="function">
    <text evidence="8">Produces ATP from ADP in the presence of a proton gradient across the membrane.</text>
</comment>
<organism evidence="12 13">
    <name type="scientific">Nocardioides silvaticus</name>
    <dbReference type="NCBI Taxonomy" id="2201891"/>
    <lineage>
        <taxon>Bacteria</taxon>
        <taxon>Bacillati</taxon>
        <taxon>Actinomycetota</taxon>
        <taxon>Actinomycetes</taxon>
        <taxon>Propionibacteriales</taxon>
        <taxon>Nocardioidaceae</taxon>
        <taxon>Nocardioides</taxon>
    </lineage>
</organism>
<evidence type="ECO:0000256" key="10">
    <source>
        <dbReference type="SAM" id="Coils"/>
    </source>
</evidence>
<evidence type="ECO:0000259" key="11">
    <source>
        <dbReference type="Pfam" id="PF02823"/>
    </source>
</evidence>
<dbReference type="GO" id="GO:0046933">
    <property type="term" value="F:proton-transporting ATP synthase activity, rotational mechanism"/>
    <property type="evidence" value="ECO:0007669"/>
    <property type="project" value="UniProtKB-UniRule"/>
</dbReference>
<feature type="coiled-coil region" evidence="10">
    <location>
        <begin position="108"/>
        <end position="135"/>
    </location>
</feature>
<keyword evidence="4 8" id="KW-0406">Ion transport</keyword>